<dbReference type="EMBL" id="NQVE01000125">
    <property type="protein sequence ID" value="RAL46054.1"/>
    <property type="molecule type" value="Genomic_DNA"/>
</dbReference>
<dbReference type="Proteomes" id="UP000249390">
    <property type="component" value="Unassembled WGS sequence"/>
</dbReference>
<evidence type="ECO:0000313" key="4">
    <source>
        <dbReference type="Proteomes" id="UP000249390"/>
    </source>
</evidence>
<keyword evidence="4" id="KW-1185">Reference proteome</keyword>
<evidence type="ECO:0000256" key="2">
    <source>
        <dbReference type="SAM" id="MobiDB-lite"/>
    </source>
</evidence>
<name>A0A328DKG2_9ASTE</name>
<reference evidence="3 4" key="1">
    <citation type="submission" date="2018-06" db="EMBL/GenBank/DDBJ databases">
        <title>The Genome of Cuscuta australis (Dodder) Provides Insight into the Evolution of Plant Parasitism.</title>
        <authorList>
            <person name="Liu H."/>
        </authorList>
    </citation>
    <scope>NUCLEOTIDE SEQUENCE [LARGE SCALE GENOMIC DNA]</scope>
    <source>
        <strain evidence="4">cv. Yunnan</strain>
        <tissue evidence="3">Vines</tissue>
    </source>
</reference>
<dbReference type="InterPro" id="IPR012862">
    <property type="entry name" value="DUF1635"/>
</dbReference>
<feature type="region of interest" description="Disordered" evidence="2">
    <location>
        <begin position="90"/>
        <end position="119"/>
    </location>
</feature>
<protein>
    <submittedName>
        <fullName evidence="3">Uncharacterized protein</fullName>
    </submittedName>
</protein>
<proteinExistence type="predicted"/>
<evidence type="ECO:0000313" key="3">
    <source>
        <dbReference type="EMBL" id="RAL46054.1"/>
    </source>
</evidence>
<dbReference type="PANTHER" id="PTHR33431">
    <property type="entry name" value="ENABLED-LIKE PROTEIN (DUF1635)"/>
    <property type="match status" value="1"/>
</dbReference>
<evidence type="ECO:0000256" key="1">
    <source>
        <dbReference type="SAM" id="Coils"/>
    </source>
</evidence>
<dbReference type="PANTHER" id="PTHR33431:SF3">
    <property type="entry name" value="ENABLED-LIKE PROTEIN (DUF1635)"/>
    <property type="match status" value="1"/>
</dbReference>
<feature type="coiled-coil region" evidence="1">
    <location>
        <begin position="45"/>
        <end position="79"/>
    </location>
</feature>
<gene>
    <name evidence="3" type="ORF">DM860_006208</name>
</gene>
<comment type="caution">
    <text evidence="3">The sequence shown here is derived from an EMBL/GenBank/DDBJ whole genome shotgun (WGS) entry which is preliminary data.</text>
</comment>
<keyword evidence="1" id="KW-0175">Coiled coil</keyword>
<dbReference type="Pfam" id="PF07795">
    <property type="entry name" value="DUF1635"/>
    <property type="match status" value="1"/>
</dbReference>
<feature type="compositionally biased region" description="Low complexity" evidence="2">
    <location>
        <begin position="105"/>
        <end position="119"/>
    </location>
</feature>
<sequence>MENQPSPILNWAFFSQGKSMDELRQWLLLTTMELENTRARAYEDLRMREAQILQLKEMLNRAMKEKRDAEEKCQRLFYEKRLLLQSSASHPLSSGVSTVDDEPRSTAAAGFSSDSDGSMVSSPAAVVEYPVVFDKPLPERGRFLQAVMKAGPLLQTLLLAGPLPQWRHPPPPMDTFQIPTPPVNYHNPPPAAAIFPDSHLHLHHQDSLLEIAAHNSNSNCGRINRKRGIFDESEYSMEPNKYQRAVL</sequence>
<organism evidence="3 4">
    <name type="scientific">Cuscuta australis</name>
    <dbReference type="NCBI Taxonomy" id="267555"/>
    <lineage>
        <taxon>Eukaryota</taxon>
        <taxon>Viridiplantae</taxon>
        <taxon>Streptophyta</taxon>
        <taxon>Embryophyta</taxon>
        <taxon>Tracheophyta</taxon>
        <taxon>Spermatophyta</taxon>
        <taxon>Magnoliopsida</taxon>
        <taxon>eudicotyledons</taxon>
        <taxon>Gunneridae</taxon>
        <taxon>Pentapetalae</taxon>
        <taxon>asterids</taxon>
        <taxon>lamiids</taxon>
        <taxon>Solanales</taxon>
        <taxon>Convolvulaceae</taxon>
        <taxon>Cuscuteae</taxon>
        <taxon>Cuscuta</taxon>
        <taxon>Cuscuta subgen. Grammica</taxon>
        <taxon>Cuscuta sect. Cleistogrammica</taxon>
    </lineage>
</organism>
<dbReference type="AlphaFoldDB" id="A0A328DKG2"/>
<accession>A0A328DKG2</accession>